<keyword evidence="4 6" id="KW-1133">Transmembrane helix</keyword>
<sequence>MLRFQTFILTCWQVLLIVVIWMIANIFVHYFHIPVPSNLVGMCLLLILVFAKIIRPNWLRLGATWLLAEMLLFFVPAVMAVVNYPQLVRQHGLQIVSVICLSTLCVIISTSWVVDKMHHIEVKLARRRSLQNAANKRGSRL</sequence>
<evidence type="ECO:0000256" key="3">
    <source>
        <dbReference type="ARBA" id="ARBA00022692"/>
    </source>
</evidence>
<comment type="caution">
    <text evidence="7">The sequence shown here is derived from an EMBL/GenBank/DDBJ whole genome shotgun (WGS) entry which is preliminary data.</text>
</comment>
<feature type="transmembrane region" description="Helical" evidence="6">
    <location>
        <begin position="7"/>
        <end position="27"/>
    </location>
</feature>
<organism evidence="7 8">
    <name type="scientific">Celerinatantimonas yamalensis</name>
    <dbReference type="NCBI Taxonomy" id="559956"/>
    <lineage>
        <taxon>Bacteria</taxon>
        <taxon>Pseudomonadati</taxon>
        <taxon>Pseudomonadota</taxon>
        <taxon>Gammaproteobacteria</taxon>
        <taxon>Celerinatantimonadaceae</taxon>
        <taxon>Celerinatantimonas</taxon>
    </lineage>
</organism>
<evidence type="ECO:0000256" key="2">
    <source>
        <dbReference type="ARBA" id="ARBA00022475"/>
    </source>
</evidence>
<dbReference type="InterPro" id="IPR005538">
    <property type="entry name" value="LrgA/CidA"/>
</dbReference>
<dbReference type="PANTHER" id="PTHR33931:SF2">
    <property type="entry name" value="HOLIN-LIKE PROTEIN CIDA"/>
    <property type="match status" value="1"/>
</dbReference>
<dbReference type="RefSeq" id="WP_408623556.1">
    <property type="nucleotide sequence ID" value="NZ_JBEQCT010000003.1"/>
</dbReference>
<dbReference type="Pfam" id="PF03788">
    <property type="entry name" value="LrgA"/>
    <property type="match status" value="1"/>
</dbReference>
<evidence type="ECO:0000313" key="7">
    <source>
        <dbReference type="EMBL" id="MFM2485341.1"/>
    </source>
</evidence>
<evidence type="ECO:0000256" key="6">
    <source>
        <dbReference type="SAM" id="Phobius"/>
    </source>
</evidence>
<keyword evidence="5 6" id="KW-0472">Membrane</keyword>
<dbReference type="PANTHER" id="PTHR33931">
    <property type="entry name" value="HOLIN-LIKE PROTEIN CIDA-RELATED"/>
    <property type="match status" value="1"/>
</dbReference>
<keyword evidence="2" id="KW-1003">Cell membrane</keyword>
<proteinExistence type="predicted"/>
<evidence type="ECO:0000256" key="4">
    <source>
        <dbReference type="ARBA" id="ARBA00022989"/>
    </source>
</evidence>
<evidence type="ECO:0000313" key="8">
    <source>
        <dbReference type="Proteomes" id="UP001629953"/>
    </source>
</evidence>
<comment type="subcellular location">
    <subcellularLocation>
        <location evidence="1">Cell membrane</location>
        <topology evidence="1">Multi-pass membrane protein</topology>
    </subcellularLocation>
</comment>
<dbReference type="Proteomes" id="UP001629953">
    <property type="component" value="Unassembled WGS sequence"/>
</dbReference>
<evidence type="ECO:0000256" key="1">
    <source>
        <dbReference type="ARBA" id="ARBA00004651"/>
    </source>
</evidence>
<keyword evidence="8" id="KW-1185">Reference proteome</keyword>
<evidence type="ECO:0000256" key="5">
    <source>
        <dbReference type="ARBA" id="ARBA00023136"/>
    </source>
</evidence>
<reference evidence="7 8" key="1">
    <citation type="journal article" date="2013" name="Int. J. Syst. Evol. Microbiol.">
        <title>Celerinatantimonas yamalensis sp. nov., a cold-adapted diazotrophic bacterium from a cold permafrost brine.</title>
        <authorList>
            <person name="Shcherbakova V."/>
            <person name="Chuvilskaya N."/>
            <person name="Rivkina E."/>
            <person name="Demidov N."/>
            <person name="Uchaeva V."/>
            <person name="Suetin S."/>
            <person name="Suzina N."/>
            <person name="Gilichinsky D."/>
        </authorList>
    </citation>
    <scope>NUCLEOTIDE SEQUENCE [LARGE SCALE GENOMIC DNA]</scope>
    <source>
        <strain evidence="7 8">C7</strain>
    </source>
</reference>
<keyword evidence="3 6" id="KW-0812">Transmembrane</keyword>
<feature type="transmembrane region" description="Helical" evidence="6">
    <location>
        <begin position="33"/>
        <end position="51"/>
    </location>
</feature>
<protein>
    <submittedName>
        <fullName evidence="7">CidA/LrgA family protein</fullName>
    </submittedName>
</protein>
<feature type="transmembrane region" description="Helical" evidence="6">
    <location>
        <begin position="63"/>
        <end position="82"/>
    </location>
</feature>
<name>A0ABW9G6Q1_9GAMM</name>
<dbReference type="EMBL" id="JBEQCT010000003">
    <property type="protein sequence ID" value="MFM2485341.1"/>
    <property type="molecule type" value="Genomic_DNA"/>
</dbReference>
<feature type="transmembrane region" description="Helical" evidence="6">
    <location>
        <begin position="94"/>
        <end position="114"/>
    </location>
</feature>
<accession>A0ABW9G6Q1</accession>
<gene>
    <name evidence="7" type="ORF">ABUE30_09750</name>
</gene>